<dbReference type="SUPFAM" id="SSF52317">
    <property type="entry name" value="Class I glutamine amidotransferase-like"/>
    <property type="match status" value="1"/>
</dbReference>
<feature type="active site" evidence="10 11">
    <location>
        <position position="187"/>
    </location>
</feature>
<feature type="domain" description="Glutamine amidotransferase" evidence="12">
    <location>
        <begin position="5"/>
        <end position="203"/>
    </location>
</feature>
<dbReference type="EMBL" id="CP012407">
    <property type="protein sequence ID" value="ALG75579.1"/>
    <property type="molecule type" value="Genomic_DNA"/>
</dbReference>
<reference evidence="14" key="1">
    <citation type="submission" date="2015-08" db="EMBL/GenBank/DDBJ databases">
        <title>Complete Genome Sequence of Azospirillum thiophilum BV-S.</title>
        <authorList>
            <person name="Fomenkov A."/>
            <person name="Vincze T."/>
            <person name="Grabovich M."/>
            <person name="Dubinina G."/>
            <person name="Orlova M."/>
            <person name="Belousova E."/>
            <person name="Roberts R.J."/>
        </authorList>
    </citation>
    <scope>NUCLEOTIDE SEQUENCE [LARGE SCALE GENOMIC DNA]</scope>
    <source>
        <strain evidence="14">BV-S</strain>
    </source>
</reference>
<dbReference type="KEGG" id="ati:AL072_32090"/>
<keyword evidence="7 10" id="KW-0456">Lyase</keyword>
<dbReference type="PROSITE" id="PS51273">
    <property type="entry name" value="GATASE_TYPE_1"/>
    <property type="match status" value="1"/>
</dbReference>
<dbReference type="EC" id="3.5.1.2" evidence="10"/>
<comment type="catalytic activity">
    <reaction evidence="8 10">
        <text>5-[(5-phospho-1-deoxy-D-ribulos-1-ylimino)methylamino]-1-(5-phospho-beta-D-ribosyl)imidazole-4-carboxamide + L-glutamine = D-erythro-1-(imidazol-4-yl)glycerol 3-phosphate + 5-amino-1-(5-phospho-beta-D-ribosyl)imidazole-4-carboxamide + L-glutamate + H(+)</text>
        <dbReference type="Rhea" id="RHEA:24793"/>
        <dbReference type="ChEBI" id="CHEBI:15378"/>
        <dbReference type="ChEBI" id="CHEBI:29985"/>
        <dbReference type="ChEBI" id="CHEBI:58278"/>
        <dbReference type="ChEBI" id="CHEBI:58359"/>
        <dbReference type="ChEBI" id="CHEBI:58475"/>
        <dbReference type="ChEBI" id="CHEBI:58525"/>
        <dbReference type="EC" id="4.3.2.10"/>
    </reaction>
</comment>
<evidence type="ECO:0000256" key="10">
    <source>
        <dbReference type="HAMAP-Rule" id="MF_00278"/>
    </source>
</evidence>
<feature type="active site" description="Nucleophile" evidence="10 11">
    <location>
        <position position="83"/>
    </location>
</feature>
<dbReference type="GO" id="GO:0005737">
    <property type="term" value="C:cytoplasm"/>
    <property type="evidence" value="ECO:0007669"/>
    <property type="project" value="UniProtKB-SubCell"/>
</dbReference>
<name>A0AAC8ZWH3_9PROT</name>
<comment type="catalytic activity">
    <reaction evidence="9 10">
        <text>L-glutamine + H2O = L-glutamate + NH4(+)</text>
        <dbReference type="Rhea" id="RHEA:15889"/>
        <dbReference type="ChEBI" id="CHEBI:15377"/>
        <dbReference type="ChEBI" id="CHEBI:28938"/>
        <dbReference type="ChEBI" id="CHEBI:29985"/>
        <dbReference type="ChEBI" id="CHEBI:58359"/>
        <dbReference type="EC" id="3.5.1.2"/>
    </reaction>
</comment>
<evidence type="ECO:0000256" key="2">
    <source>
        <dbReference type="ARBA" id="ARBA00011152"/>
    </source>
</evidence>
<sequence length="206" mass="21794">MRVAVIDYGIGNVQSVLNACRRLTATAERVTDGVALMAFAPDRIILPGVGAIGTALQRLRETGLDTALADRVLGGGTPFLGICVGMQMLADACEEFGSHQGLGWIPGRVVRLGAGNPTLRVPHVGWNTVRACHPDDPLFGPLDGRDFYFVHSYAMDCPADFVAATTKYGGPFVSAVRRGAILGVQFHPEKSTAAGADLLARFLEDG</sequence>
<protein>
    <recommendedName>
        <fullName evidence="10">Imidazole glycerol phosphate synthase subunit HisH</fullName>
        <ecNumber evidence="10">4.3.2.10</ecNumber>
    </recommendedName>
    <alternativeName>
        <fullName evidence="10">IGP synthase glutaminase subunit</fullName>
        <ecNumber evidence="10">3.5.1.2</ecNumber>
    </alternativeName>
    <alternativeName>
        <fullName evidence="10">IGP synthase subunit HisH</fullName>
    </alternativeName>
    <alternativeName>
        <fullName evidence="10">ImGP synthase subunit HisH</fullName>
        <shortName evidence="10">IGPS subunit HisH</shortName>
    </alternativeName>
</protein>
<dbReference type="Pfam" id="PF00117">
    <property type="entry name" value="GATase"/>
    <property type="match status" value="1"/>
</dbReference>
<keyword evidence="4 10" id="KW-0378">Hydrolase</keyword>
<dbReference type="AlphaFoldDB" id="A0AAC8ZWH3"/>
<organism evidence="13 14">
    <name type="scientific">Azospirillum thiophilum</name>
    <dbReference type="NCBI Taxonomy" id="528244"/>
    <lineage>
        <taxon>Bacteria</taxon>
        <taxon>Pseudomonadati</taxon>
        <taxon>Pseudomonadota</taxon>
        <taxon>Alphaproteobacteria</taxon>
        <taxon>Rhodospirillales</taxon>
        <taxon>Azospirillaceae</taxon>
        <taxon>Azospirillum</taxon>
    </lineage>
</organism>
<comment type="function">
    <text evidence="10">IGPS catalyzes the conversion of PRFAR and glutamine to IGP, AICAR and glutamate. The HisH subunit catalyzes the hydrolysis of glutamine to glutamate and ammonia as part of the synthesis of IGP and AICAR. The resulting ammonia molecule is channeled to the active site of HisF.</text>
</comment>
<dbReference type="Gene3D" id="3.40.50.880">
    <property type="match status" value="1"/>
</dbReference>
<dbReference type="PANTHER" id="PTHR42701:SF1">
    <property type="entry name" value="IMIDAZOLE GLYCEROL PHOSPHATE SYNTHASE SUBUNIT HISH"/>
    <property type="match status" value="1"/>
</dbReference>
<proteinExistence type="inferred from homology"/>
<dbReference type="InterPro" id="IPR010139">
    <property type="entry name" value="Imidazole-glycPsynth_HisH"/>
</dbReference>
<keyword evidence="10" id="KW-0963">Cytoplasm</keyword>
<dbReference type="PIRSF" id="PIRSF000495">
    <property type="entry name" value="Amidotransf_hisH"/>
    <property type="match status" value="1"/>
</dbReference>
<evidence type="ECO:0000256" key="4">
    <source>
        <dbReference type="ARBA" id="ARBA00022801"/>
    </source>
</evidence>
<dbReference type="PANTHER" id="PTHR42701">
    <property type="entry name" value="IMIDAZOLE GLYCEROL PHOSPHATE SYNTHASE SUBUNIT HISH"/>
    <property type="match status" value="1"/>
</dbReference>
<dbReference type="NCBIfam" id="TIGR01855">
    <property type="entry name" value="IMP_synth_hisH"/>
    <property type="match status" value="1"/>
</dbReference>
<comment type="pathway">
    <text evidence="1 10">Amino-acid biosynthesis; L-histidine biosynthesis; L-histidine from 5-phospho-alpha-D-ribose 1-diphosphate: step 5/9.</text>
</comment>
<dbReference type="GO" id="GO:0004359">
    <property type="term" value="F:glutaminase activity"/>
    <property type="evidence" value="ECO:0007669"/>
    <property type="project" value="UniProtKB-EC"/>
</dbReference>
<comment type="subcellular location">
    <subcellularLocation>
        <location evidence="10">Cytoplasm</location>
    </subcellularLocation>
</comment>
<evidence type="ECO:0000256" key="9">
    <source>
        <dbReference type="ARBA" id="ARBA00049534"/>
    </source>
</evidence>
<dbReference type="RefSeq" id="WP_045585475.1">
    <property type="nucleotide sequence ID" value="NZ_CP012407.1"/>
</dbReference>
<keyword evidence="3 10" id="KW-0028">Amino-acid biosynthesis</keyword>
<reference evidence="13 14" key="2">
    <citation type="journal article" date="2016" name="Genome Announc.">
        <title>Complete Genome Sequence of a Strain of Azospirillum thiophilum Isolated from a Sulfide Spring.</title>
        <authorList>
            <person name="Fomenkov A."/>
            <person name="Vincze T."/>
            <person name="Grabovich M."/>
            <person name="Anton B.P."/>
            <person name="Dubinina G."/>
            <person name="Orlova M."/>
            <person name="Belousova E."/>
            <person name="Roberts R.J."/>
        </authorList>
    </citation>
    <scope>NUCLEOTIDE SEQUENCE [LARGE SCALE GENOMIC DNA]</scope>
    <source>
        <strain evidence="13 14">BV-S</strain>
    </source>
</reference>
<keyword evidence="5 10" id="KW-0315">Glutamine amidotransferase</keyword>
<evidence type="ECO:0000256" key="6">
    <source>
        <dbReference type="ARBA" id="ARBA00023102"/>
    </source>
</evidence>
<dbReference type="GO" id="GO:0016829">
    <property type="term" value="F:lyase activity"/>
    <property type="evidence" value="ECO:0007669"/>
    <property type="project" value="UniProtKB-KW"/>
</dbReference>
<dbReference type="Proteomes" id="UP000069935">
    <property type="component" value="Chromosome 7"/>
</dbReference>
<evidence type="ECO:0000256" key="11">
    <source>
        <dbReference type="PIRSR" id="PIRSR000495-1"/>
    </source>
</evidence>
<evidence type="ECO:0000256" key="8">
    <source>
        <dbReference type="ARBA" id="ARBA00047838"/>
    </source>
</evidence>
<dbReference type="EC" id="4.3.2.10" evidence="10"/>
<evidence type="ECO:0000256" key="3">
    <source>
        <dbReference type="ARBA" id="ARBA00022605"/>
    </source>
</evidence>
<dbReference type="InterPro" id="IPR029062">
    <property type="entry name" value="Class_I_gatase-like"/>
</dbReference>
<feature type="active site" evidence="10 11">
    <location>
        <position position="189"/>
    </location>
</feature>
<comment type="subunit">
    <text evidence="2 10">Heterodimer of HisH and HisF.</text>
</comment>
<evidence type="ECO:0000256" key="1">
    <source>
        <dbReference type="ARBA" id="ARBA00005091"/>
    </source>
</evidence>
<evidence type="ECO:0000256" key="5">
    <source>
        <dbReference type="ARBA" id="ARBA00022962"/>
    </source>
</evidence>
<dbReference type="HAMAP" id="MF_00278">
    <property type="entry name" value="HisH"/>
    <property type="match status" value="1"/>
</dbReference>
<dbReference type="CDD" id="cd01748">
    <property type="entry name" value="GATase1_IGP_Synthase"/>
    <property type="match status" value="1"/>
</dbReference>
<evidence type="ECO:0000256" key="7">
    <source>
        <dbReference type="ARBA" id="ARBA00023239"/>
    </source>
</evidence>
<evidence type="ECO:0000313" key="13">
    <source>
        <dbReference type="EMBL" id="ALG75579.1"/>
    </source>
</evidence>
<gene>
    <name evidence="10" type="primary">hisH</name>
    <name evidence="13" type="ORF">AL072_32090</name>
</gene>
<dbReference type="GO" id="GO:0000105">
    <property type="term" value="P:L-histidine biosynthetic process"/>
    <property type="evidence" value="ECO:0007669"/>
    <property type="project" value="UniProtKB-UniRule"/>
</dbReference>
<evidence type="ECO:0000259" key="12">
    <source>
        <dbReference type="Pfam" id="PF00117"/>
    </source>
</evidence>
<keyword evidence="6 10" id="KW-0368">Histidine biosynthesis</keyword>
<dbReference type="InterPro" id="IPR017926">
    <property type="entry name" value="GATASE"/>
</dbReference>
<keyword evidence="14" id="KW-1185">Reference proteome</keyword>
<accession>A0AAC8ZWH3</accession>
<dbReference type="GO" id="GO:0000107">
    <property type="term" value="F:imidazoleglycerol-phosphate synthase activity"/>
    <property type="evidence" value="ECO:0007669"/>
    <property type="project" value="UniProtKB-UniRule"/>
</dbReference>
<evidence type="ECO:0000313" key="14">
    <source>
        <dbReference type="Proteomes" id="UP000069935"/>
    </source>
</evidence>